<accession>A0ABQ2FRZ7</accession>
<gene>
    <name evidence="2" type="ORF">GCM10010844_44040</name>
</gene>
<dbReference type="Proteomes" id="UP000604341">
    <property type="component" value="Unassembled WGS sequence"/>
</dbReference>
<dbReference type="EMBL" id="BMPE01000039">
    <property type="protein sequence ID" value="GGL20357.1"/>
    <property type="molecule type" value="Genomic_DNA"/>
</dbReference>
<comment type="caution">
    <text evidence="2">The sequence shown here is derived from an EMBL/GenBank/DDBJ whole genome shotgun (WGS) entry which is preliminary data.</text>
</comment>
<feature type="region of interest" description="Disordered" evidence="1">
    <location>
        <begin position="82"/>
        <end position="102"/>
    </location>
</feature>
<protein>
    <submittedName>
        <fullName evidence="2">Uncharacterized protein</fullName>
    </submittedName>
</protein>
<proteinExistence type="predicted"/>
<organism evidence="2 3">
    <name type="scientific">Deinococcus radiotolerans</name>
    <dbReference type="NCBI Taxonomy" id="1309407"/>
    <lineage>
        <taxon>Bacteria</taxon>
        <taxon>Thermotogati</taxon>
        <taxon>Deinococcota</taxon>
        <taxon>Deinococci</taxon>
        <taxon>Deinococcales</taxon>
        <taxon>Deinococcaceae</taxon>
        <taxon>Deinococcus</taxon>
    </lineage>
</organism>
<sequence length="102" mass="11412">MLELQGTYTASPNKRLVILALPVQPVSGVWAADLAALSEVFETRRGCEVRFRSPFGWMEGVLKEKNALRDRQRSFEGYVWFRPSAPRDDTDDTLPPAAVTSA</sequence>
<evidence type="ECO:0000313" key="3">
    <source>
        <dbReference type="Proteomes" id="UP000604341"/>
    </source>
</evidence>
<name>A0ABQ2FRZ7_9DEIO</name>
<evidence type="ECO:0000313" key="2">
    <source>
        <dbReference type="EMBL" id="GGL20357.1"/>
    </source>
</evidence>
<evidence type="ECO:0000256" key="1">
    <source>
        <dbReference type="SAM" id="MobiDB-lite"/>
    </source>
</evidence>
<keyword evidence="3" id="KW-1185">Reference proteome</keyword>
<reference evidence="3" key="1">
    <citation type="journal article" date="2019" name="Int. J. Syst. Evol. Microbiol.">
        <title>The Global Catalogue of Microorganisms (GCM) 10K type strain sequencing project: providing services to taxonomists for standard genome sequencing and annotation.</title>
        <authorList>
            <consortium name="The Broad Institute Genomics Platform"/>
            <consortium name="The Broad Institute Genome Sequencing Center for Infectious Disease"/>
            <person name="Wu L."/>
            <person name="Ma J."/>
        </authorList>
    </citation>
    <scope>NUCLEOTIDE SEQUENCE [LARGE SCALE GENOMIC DNA]</scope>
    <source>
        <strain evidence="3">JCM 19173</strain>
    </source>
</reference>